<dbReference type="Proteomes" id="UP000566819">
    <property type="component" value="Unassembled WGS sequence"/>
</dbReference>
<dbReference type="PANTHER" id="PTHR33927">
    <property type="entry name" value="TRANSMEMBRANE PROTEIN"/>
    <property type="match status" value="1"/>
</dbReference>
<proteinExistence type="inferred from homology"/>
<comment type="subcellular location">
    <subcellularLocation>
        <location evidence="1">Endomembrane system</location>
        <topology evidence="1">Multi-pass membrane protein</topology>
    </subcellularLocation>
</comment>
<dbReference type="GO" id="GO:0012505">
    <property type="term" value="C:endomembrane system"/>
    <property type="evidence" value="ECO:0007669"/>
    <property type="project" value="UniProtKB-SubCell"/>
</dbReference>
<dbReference type="InterPro" id="IPR008217">
    <property type="entry name" value="Ccc1_fam"/>
</dbReference>
<dbReference type="OrthoDB" id="3142841at2759"/>
<dbReference type="EMBL" id="JAAMPI010000152">
    <property type="protein sequence ID" value="KAF4634905.1"/>
    <property type="molecule type" value="Genomic_DNA"/>
</dbReference>
<dbReference type="GO" id="GO:0005384">
    <property type="term" value="F:manganese ion transmembrane transporter activity"/>
    <property type="evidence" value="ECO:0007669"/>
    <property type="project" value="InterPro"/>
</dbReference>
<feature type="transmembrane region" description="Helical" evidence="7">
    <location>
        <begin position="212"/>
        <end position="233"/>
    </location>
</feature>
<evidence type="ECO:0000313" key="8">
    <source>
        <dbReference type="EMBL" id="KAF4634905.1"/>
    </source>
</evidence>
<feature type="transmembrane region" description="Helical" evidence="7">
    <location>
        <begin position="279"/>
        <end position="299"/>
    </location>
</feature>
<evidence type="ECO:0000256" key="2">
    <source>
        <dbReference type="ARBA" id="ARBA00007049"/>
    </source>
</evidence>
<evidence type="ECO:0000256" key="3">
    <source>
        <dbReference type="ARBA" id="ARBA00022692"/>
    </source>
</evidence>
<protein>
    <submittedName>
        <fullName evidence="8">Uncharacterized protein</fullName>
    </submittedName>
</protein>
<evidence type="ECO:0000313" key="9">
    <source>
        <dbReference type="Proteomes" id="UP000566819"/>
    </source>
</evidence>
<feature type="transmembrane region" description="Helical" evidence="7">
    <location>
        <begin position="245"/>
        <end position="267"/>
    </location>
</feature>
<keyword evidence="5 7" id="KW-0472">Membrane</keyword>
<feature type="region of interest" description="Disordered" evidence="6">
    <location>
        <begin position="540"/>
        <end position="577"/>
    </location>
</feature>
<accession>A0A8H4W7W6</accession>
<dbReference type="InterPro" id="IPR052979">
    <property type="entry name" value="Adenylate-forming_domain"/>
</dbReference>
<keyword evidence="4 7" id="KW-1133">Transmembrane helix</keyword>
<evidence type="ECO:0000256" key="4">
    <source>
        <dbReference type="ARBA" id="ARBA00022989"/>
    </source>
</evidence>
<dbReference type="GO" id="GO:0030026">
    <property type="term" value="P:intracellular manganese ion homeostasis"/>
    <property type="evidence" value="ECO:0007669"/>
    <property type="project" value="InterPro"/>
</dbReference>
<dbReference type="Pfam" id="PF01988">
    <property type="entry name" value="VIT1"/>
    <property type="match status" value="1"/>
</dbReference>
<gene>
    <name evidence="8" type="ORF">G7Y89_g3201</name>
</gene>
<comment type="similarity">
    <text evidence="2">Belongs to the CCC1 family.</text>
</comment>
<sequence length="828" mass="92376">MEAGARKASVSTTHQPLQRPFEFKRVFPSSSNHRLHQLEQERKEWQIQVFCKAGRITQPGDMTSKDLEMGAYSKMEDPSEFEPFLEDTEYADGKDSSDTLHSTPLPDIKLPPRGRFLRYFRYSVFGVYRRIFVAVFIINIWQGHRIITMRRRSKYSPLLVDISTAFGLNMLVAILIRQDYVLNSLFRLCWFVPFSAPLRLRRSLAKIYEYGGLHSSAAICSVLWFSLLSAILIKEFLAIRIADPLIMICTFTVMCFLWTILITAYPLVRARSHNTFEVVHRFGGWMVLGLFWPQLWLFTRALGHQAGPSSPGAVLTKLPAFWLLIISCFHVALPWFRLRRLSIRPERLGVGVHAIRLHLNEKVSNCVVYRIGDTPLKEWHSFACIPAPSGKGGSLIVSNAGDWTRRAINNPKHAYYTRGIPTVGLLCMAQLFRKVIIVTTGSGIGPCLGTMMNIPATTCRVLWSAPEPRHTFGDEICDRVLEVDPEAVIIDTHKEGREDLVVLAYALHKQEGAEAIFCKGEIYIMATAQTFHYGPEDVGDSTEIHHESASGDIPLTPTTSSGDPTKKRRYFRRQKPESNSVKAMSLVGLKNLFFRQTVTPLPRRGCKNSNGDFNAGTKYVDWNNGSQQPLLRASADIPNPQEIDNEDIESQQSSIDSKTAKANLSKGFKIDARVISDATIGLSDGLTVPFALTAGLSALGNTKVVIYGGFAELIAGAISMGLGGYLGAKSEAASYKAQRDETQELIATNPQTVIADIVEVFEPYCLPKNTVEDLTQHLADSPRLIDFVMQFQHCAEEPASSRAVTSAMTIAAGYFFGGLLPLIPYFFC</sequence>
<dbReference type="AlphaFoldDB" id="A0A8H4W7W6"/>
<feature type="transmembrane region" description="Helical" evidence="7">
    <location>
        <begin position="158"/>
        <end position="176"/>
    </location>
</feature>
<feature type="transmembrane region" description="Helical" evidence="7">
    <location>
        <begin position="807"/>
        <end position="827"/>
    </location>
</feature>
<organism evidence="8 9">
    <name type="scientific">Cudoniella acicularis</name>
    <dbReference type="NCBI Taxonomy" id="354080"/>
    <lineage>
        <taxon>Eukaryota</taxon>
        <taxon>Fungi</taxon>
        <taxon>Dikarya</taxon>
        <taxon>Ascomycota</taxon>
        <taxon>Pezizomycotina</taxon>
        <taxon>Leotiomycetes</taxon>
        <taxon>Helotiales</taxon>
        <taxon>Tricladiaceae</taxon>
        <taxon>Cudoniella</taxon>
    </lineage>
</organism>
<keyword evidence="9" id="KW-1185">Reference proteome</keyword>
<keyword evidence="3 7" id="KW-0812">Transmembrane</keyword>
<evidence type="ECO:0000256" key="6">
    <source>
        <dbReference type="SAM" id="MobiDB-lite"/>
    </source>
</evidence>
<name>A0A8H4W7W6_9HELO</name>
<evidence type="ECO:0000256" key="1">
    <source>
        <dbReference type="ARBA" id="ARBA00004127"/>
    </source>
</evidence>
<feature type="transmembrane region" description="Helical" evidence="7">
    <location>
        <begin position="119"/>
        <end position="138"/>
    </location>
</feature>
<evidence type="ECO:0000256" key="7">
    <source>
        <dbReference type="SAM" id="Phobius"/>
    </source>
</evidence>
<feature type="transmembrane region" description="Helical" evidence="7">
    <location>
        <begin position="319"/>
        <end position="338"/>
    </location>
</feature>
<comment type="caution">
    <text evidence="8">The sequence shown here is derived from an EMBL/GenBank/DDBJ whole genome shotgun (WGS) entry which is preliminary data.</text>
</comment>
<reference evidence="8 9" key="1">
    <citation type="submission" date="2020-03" db="EMBL/GenBank/DDBJ databases">
        <title>Draft Genome Sequence of Cudoniella acicularis.</title>
        <authorList>
            <person name="Buettner E."/>
            <person name="Kellner H."/>
        </authorList>
    </citation>
    <scope>NUCLEOTIDE SEQUENCE [LARGE SCALE GENOMIC DNA]</scope>
    <source>
        <strain evidence="8 9">DSM 108380</strain>
    </source>
</reference>
<evidence type="ECO:0000256" key="5">
    <source>
        <dbReference type="ARBA" id="ARBA00023136"/>
    </source>
</evidence>
<dbReference type="PANTHER" id="PTHR33927:SF5">
    <property type="entry name" value="ENZYME, PUTATIVE (AFU_ORTHOLOGUE AFUA_8G01222)-RELATED"/>
    <property type="match status" value="1"/>
</dbReference>